<proteinExistence type="predicted"/>
<accession>A0A8S5NL65</accession>
<evidence type="ECO:0000313" key="1">
    <source>
        <dbReference type="EMBL" id="DAD95026.1"/>
    </source>
</evidence>
<sequence>MMNEKEAIKFLQSRADLIKNDYPADQRADIENYYQSIKIAIRALGKRIPKKPIDECGFNYSKPSDGFIQCRCGAMSHVNLYYSKTTTYCWRCGQAFGHWGEGDSK</sequence>
<dbReference type="EMBL" id="BK015188">
    <property type="protein sequence ID" value="DAD95026.1"/>
    <property type="molecule type" value="Genomic_DNA"/>
</dbReference>
<reference evidence="1" key="1">
    <citation type="journal article" date="2021" name="Proc. Natl. Acad. Sci. U.S.A.">
        <title>A Catalog of Tens of Thousands of Viruses from Human Metagenomes Reveals Hidden Associations with Chronic Diseases.</title>
        <authorList>
            <person name="Tisza M.J."/>
            <person name="Buck C.B."/>
        </authorList>
    </citation>
    <scope>NUCLEOTIDE SEQUENCE</scope>
    <source>
        <strain evidence="1">CtGfF74</strain>
    </source>
</reference>
<organism evidence="1">
    <name type="scientific">Siphoviridae sp. ctGfF74</name>
    <dbReference type="NCBI Taxonomy" id="2826223"/>
    <lineage>
        <taxon>Viruses</taxon>
        <taxon>Duplodnaviria</taxon>
        <taxon>Heunggongvirae</taxon>
        <taxon>Uroviricota</taxon>
        <taxon>Caudoviricetes</taxon>
    </lineage>
</organism>
<name>A0A8S5NL65_9CAUD</name>
<protein>
    <submittedName>
        <fullName evidence="1">Cytochrome c oxidase subunit 1</fullName>
    </submittedName>
</protein>